<dbReference type="AlphaFoldDB" id="A0A2M7LIE9"/>
<dbReference type="Proteomes" id="UP000229531">
    <property type="component" value="Unassembled WGS sequence"/>
</dbReference>
<sequence>MDEKNKPLSETITDAQIANLLGEHGLEADAENIDLVRSSRKMVEKYLEQYDKGRPFGEILTEIQINSLRKN</sequence>
<name>A0A2M7LIE9_9BACT</name>
<reference evidence="2" key="1">
    <citation type="submission" date="2017-09" db="EMBL/GenBank/DDBJ databases">
        <title>Depth-based differentiation of microbial function through sediment-hosted aquifers and enrichment of novel symbionts in the deep terrestrial subsurface.</title>
        <authorList>
            <person name="Probst A.J."/>
            <person name="Ladd B."/>
            <person name="Jarett J.K."/>
            <person name="Geller-Mcgrath D.E."/>
            <person name="Sieber C.M.K."/>
            <person name="Emerson J.B."/>
            <person name="Anantharaman K."/>
            <person name="Thomas B.C."/>
            <person name="Malmstrom R."/>
            <person name="Stieglmeier M."/>
            <person name="Klingl A."/>
            <person name="Woyke T."/>
            <person name="Ryan C.M."/>
            <person name="Banfield J.F."/>
        </authorList>
    </citation>
    <scope>NUCLEOTIDE SEQUENCE [LARGE SCALE GENOMIC DNA]</scope>
</reference>
<accession>A0A2M7LIE9</accession>
<gene>
    <name evidence="1" type="ORF">COZ41_02810</name>
</gene>
<proteinExistence type="predicted"/>
<evidence type="ECO:0000313" key="1">
    <source>
        <dbReference type="EMBL" id="PIX67843.1"/>
    </source>
</evidence>
<evidence type="ECO:0000313" key="2">
    <source>
        <dbReference type="Proteomes" id="UP000229531"/>
    </source>
</evidence>
<dbReference type="EMBL" id="PFJG01000060">
    <property type="protein sequence ID" value="PIX67843.1"/>
    <property type="molecule type" value="Genomic_DNA"/>
</dbReference>
<protein>
    <submittedName>
        <fullName evidence="1">Uncharacterized protein</fullName>
    </submittedName>
</protein>
<organism evidence="1 2">
    <name type="scientific">Candidatus Shapirobacteria bacterium CG_4_10_14_3_um_filter_35_13</name>
    <dbReference type="NCBI Taxonomy" id="1974873"/>
    <lineage>
        <taxon>Bacteria</taxon>
        <taxon>Candidatus Shapironibacteriota</taxon>
    </lineage>
</organism>
<comment type="caution">
    <text evidence="1">The sequence shown here is derived from an EMBL/GenBank/DDBJ whole genome shotgun (WGS) entry which is preliminary data.</text>
</comment>